<evidence type="ECO:0000256" key="1">
    <source>
        <dbReference type="ARBA" id="ARBA00005189"/>
    </source>
</evidence>
<dbReference type="GO" id="GO:0003841">
    <property type="term" value="F:1-acylglycerol-3-phosphate O-acyltransferase activity"/>
    <property type="evidence" value="ECO:0007669"/>
    <property type="project" value="TreeGrafter"/>
</dbReference>
<keyword evidence="7" id="KW-1185">Reference proteome</keyword>
<dbReference type="GO" id="GO:0006654">
    <property type="term" value="P:phosphatidic acid biosynthetic process"/>
    <property type="evidence" value="ECO:0007669"/>
    <property type="project" value="TreeGrafter"/>
</dbReference>
<dbReference type="Pfam" id="PF01553">
    <property type="entry name" value="Acyltransferase"/>
    <property type="match status" value="1"/>
</dbReference>
<dbReference type="Proteomes" id="UP000077177">
    <property type="component" value="Chromosome"/>
</dbReference>
<reference evidence="6 7" key="2">
    <citation type="journal article" date="2016" name="Int. J. Syst. Evol. Microbiol.">
        <title>Flavisolibacter tropicus sp. nov., isolated from tropical soil.</title>
        <authorList>
            <person name="Lee J.J."/>
            <person name="Kang M.S."/>
            <person name="Kim G.S."/>
            <person name="Lee C.S."/>
            <person name="Lim S."/>
            <person name="Lee J."/>
            <person name="Roh S.H."/>
            <person name="Kang H."/>
            <person name="Ha J.M."/>
            <person name="Bae S."/>
            <person name="Jung H.Y."/>
            <person name="Kim M.K."/>
        </authorList>
    </citation>
    <scope>NUCLEOTIDE SEQUENCE [LARGE SCALE GENOMIC DNA]</scope>
    <source>
        <strain evidence="6 7">LCS9</strain>
    </source>
</reference>
<keyword evidence="2 6" id="KW-0808">Transferase</keyword>
<reference evidence="7" key="1">
    <citation type="submission" date="2015-01" db="EMBL/GenBank/DDBJ databases">
        <title>Flavisolibacter sp./LCS9/ whole genome sequencing.</title>
        <authorList>
            <person name="Kim M.K."/>
            <person name="Srinivasan S."/>
            <person name="Lee J.-J."/>
        </authorList>
    </citation>
    <scope>NUCLEOTIDE SEQUENCE [LARGE SCALE GENOMIC DNA]</scope>
    <source>
        <strain evidence="7">LCS9</strain>
    </source>
</reference>
<evidence type="ECO:0000256" key="4">
    <source>
        <dbReference type="SAM" id="Phobius"/>
    </source>
</evidence>
<evidence type="ECO:0000313" key="7">
    <source>
        <dbReference type="Proteomes" id="UP000077177"/>
    </source>
</evidence>
<dbReference type="EMBL" id="CP011390">
    <property type="protein sequence ID" value="ANE53120.1"/>
    <property type="molecule type" value="Genomic_DNA"/>
</dbReference>
<name>A0A172U1B8_9BACT</name>
<evidence type="ECO:0000256" key="3">
    <source>
        <dbReference type="ARBA" id="ARBA00023315"/>
    </source>
</evidence>
<feature type="transmembrane region" description="Helical" evidence="4">
    <location>
        <begin position="12"/>
        <end position="33"/>
    </location>
</feature>
<dbReference type="RefSeq" id="WP_066408817.1">
    <property type="nucleotide sequence ID" value="NZ_CP011390.1"/>
</dbReference>
<dbReference type="SMART" id="SM00563">
    <property type="entry name" value="PlsC"/>
    <property type="match status" value="1"/>
</dbReference>
<sequence length="252" mass="28849">MRWLIKPFQLLYCIYALLLFVALMLIVFPFAILSSFFGRINGGNMLYRLCMVWADLWFPLVGIFHKNIYEQPLRKGASYVFVTNHTSYLDAAIIPKAVRQPVRPLGKVEMAKVPIFGYIYKNAIVTVDRSSAENRSKSVRILRSVLSKGVSILFFPEGTFNESGKPLKSFYDGAFRIAIETKTPIKPVLYVDAYERLHPHNIFSLTPGKNRVVFLPEIPTENLTNKDIAALKQQVYDLMDTKLREYGASWIV</sequence>
<comment type="pathway">
    <text evidence="1">Lipid metabolism.</text>
</comment>
<dbReference type="AlphaFoldDB" id="A0A172U1B8"/>
<dbReference type="SUPFAM" id="SSF69593">
    <property type="entry name" value="Glycerol-3-phosphate (1)-acyltransferase"/>
    <property type="match status" value="1"/>
</dbReference>
<dbReference type="KEGG" id="fla:SY85_24255"/>
<accession>A0A172U1B8</accession>
<keyword evidence="4" id="KW-0472">Membrane</keyword>
<dbReference type="PANTHER" id="PTHR10434">
    <property type="entry name" value="1-ACYL-SN-GLYCEROL-3-PHOSPHATE ACYLTRANSFERASE"/>
    <property type="match status" value="1"/>
</dbReference>
<dbReference type="CDD" id="cd07989">
    <property type="entry name" value="LPLAT_AGPAT-like"/>
    <property type="match status" value="1"/>
</dbReference>
<proteinExistence type="predicted"/>
<dbReference type="InterPro" id="IPR002123">
    <property type="entry name" value="Plipid/glycerol_acylTrfase"/>
</dbReference>
<keyword evidence="4" id="KW-0812">Transmembrane</keyword>
<evidence type="ECO:0000313" key="6">
    <source>
        <dbReference type="EMBL" id="ANE53120.1"/>
    </source>
</evidence>
<keyword evidence="3 6" id="KW-0012">Acyltransferase</keyword>
<feature type="domain" description="Phospholipid/glycerol acyltransferase" evidence="5">
    <location>
        <begin position="79"/>
        <end position="193"/>
    </location>
</feature>
<organism evidence="6 7">
    <name type="scientific">Flavisolibacter tropicus</name>
    <dbReference type="NCBI Taxonomy" id="1492898"/>
    <lineage>
        <taxon>Bacteria</taxon>
        <taxon>Pseudomonadati</taxon>
        <taxon>Bacteroidota</taxon>
        <taxon>Chitinophagia</taxon>
        <taxon>Chitinophagales</taxon>
        <taxon>Chitinophagaceae</taxon>
        <taxon>Flavisolibacter</taxon>
    </lineage>
</organism>
<gene>
    <name evidence="6" type="ORF">SY85_24255</name>
</gene>
<protein>
    <submittedName>
        <fullName evidence="6">Acyl-phosphate glycerol 3-phosphate acyltransferase</fullName>
    </submittedName>
</protein>
<evidence type="ECO:0000256" key="2">
    <source>
        <dbReference type="ARBA" id="ARBA00022679"/>
    </source>
</evidence>
<keyword evidence="4" id="KW-1133">Transmembrane helix</keyword>
<dbReference type="PANTHER" id="PTHR10434:SF11">
    <property type="entry name" value="1-ACYL-SN-GLYCEROL-3-PHOSPHATE ACYLTRANSFERASE"/>
    <property type="match status" value="1"/>
</dbReference>
<dbReference type="STRING" id="1492898.SY85_24255"/>
<evidence type="ECO:0000259" key="5">
    <source>
        <dbReference type="SMART" id="SM00563"/>
    </source>
</evidence>